<dbReference type="GO" id="GO:0008661">
    <property type="term" value="F:1-deoxy-D-xylulose-5-phosphate synthase activity"/>
    <property type="evidence" value="ECO:0007669"/>
    <property type="project" value="UniProtKB-EC"/>
</dbReference>
<dbReference type="Pfam" id="PF02779">
    <property type="entry name" value="Transket_pyr"/>
    <property type="match status" value="1"/>
</dbReference>
<dbReference type="SMART" id="SM00861">
    <property type="entry name" value="Transket_pyr"/>
    <property type="match status" value="1"/>
</dbReference>
<dbReference type="NCBIfam" id="NF003933">
    <property type="entry name" value="PRK05444.2-2"/>
    <property type="match status" value="1"/>
</dbReference>
<dbReference type="AlphaFoldDB" id="A0A1Q9CVB3"/>
<evidence type="ECO:0000256" key="1">
    <source>
        <dbReference type="ARBA" id="ARBA00001946"/>
    </source>
</evidence>
<keyword evidence="10" id="KW-0784">Thiamine biosynthesis</keyword>
<dbReference type="Pfam" id="PF02780">
    <property type="entry name" value="Transketolase_C"/>
    <property type="match status" value="1"/>
</dbReference>
<evidence type="ECO:0000256" key="10">
    <source>
        <dbReference type="ARBA" id="ARBA00022977"/>
    </source>
</evidence>
<comment type="caution">
    <text evidence="15">The sequence shown here is derived from an EMBL/GenBank/DDBJ whole genome shotgun (WGS) entry which is preliminary data.</text>
</comment>
<dbReference type="Gene3D" id="3.40.50.920">
    <property type="match status" value="1"/>
</dbReference>
<evidence type="ECO:0000256" key="8">
    <source>
        <dbReference type="ARBA" id="ARBA00022723"/>
    </source>
</evidence>
<evidence type="ECO:0000256" key="11">
    <source>
        <dbReference type="ARBA" id="ARBA00023052"/>
    </source>
</evidence>
<dbReference type="PANTHER" id="PTHR43322">
    <property type="entry name" value="1-D-DEOXYXYLULOSE 5-PHOSPHATE SYNTHASE-RELATED"/>
    <property type="match status" value="1"/>
</dbReference>
<dbReference type="FunFam" id="3.40.50.970:FF:000005">
    <property type="entry name" value="1-deoxy-D-xylulose-5-phosphate synthase"/>
    <property type="match status" value="1"/>
</dbReference>
<dbReference type="PANTHER" id="PTHR43322:SF5">
    <property type="entry name" value="1-DEOXY-D-XYLULOSE-5-PHOSPHATE SYNTHASE, CHLOROPLASTIC"/>
    <property type="match status" value="1"/>
</dbReference>
<proteinExistence type="inferred from homology"/>
<dbReference type="InterPro" id="IPR005477">
    <property type="entry name" value="Dxylulose-5-P_synthase"/>
</dbReference>
<dbReference type="InterPro" id="IPR020826">
    <property type="entry name" value="Transketolase_BS"/>
</dbReference>
<dbReference type="CDD" id="cd02007">
    <property type="entry name" value="TPP_DXS"/>
    <property type="match status" value="1"/>
</dbReference>
<keyword evidence="7" id="KW-0808">Transferase</keyword>
<evidence type="ECO:0000256" key="7">
    <source>
        <dbReference type="ARBA" id="ARBA00022679"/>
    </source>
</evidence>
<keyword evidence="9" id="KW-0460">Magnesium</keyword>
<gene>
    <name evidence="15" type="primary">dxs</name>
    <name evidence="15" type="ORF">AK812_SmicGene31980</name>
</gene>
<comment type="similarity">
    <text evidence="4">Belongs to the transketolase family. DXPS subfamily.</text>
</comment>
<evidence type="ECO:0000256" key="9">
    <source>
        <dbReference type="ARBA" id="ARBA00022842"/>
    </source>
</evidence>
<evidence type="ECO:0000259" key="14">
    <source>
        <dbReference type="SMART" id="SM00861"/>
    </source>
</evidence>
<evidence type="ECO:0000256" key="3">
    <source>
        <dbReference type="ARBA" id="ARBA00004980"/>
    </source>
</evidence>
<name>A0A1Q9CVB3_SYMMI</name>
<reference evidence="15 16" key="1">
    <citation type="submission" date="2016-02" db="EMBL/GenBank/DDBJ databases">
        <title>Genome analysis of coral dinoflagellate symbionts highlights evolutionary adaptations to a symbiotic lifestyle.</title>
        <authorList>
            <person name="Aranda M."/>
            <person name="Li Y."/>
            <person name="Liew Y.J."/>
            <person name="Baumgarten S."/>
            <person name="Simakov O."/>
            <person name="Wilson M."/>
            <person name="Piel J."/>
            <person name="Ashoor H."/>
            <person name="Bougouffa S."/>
            <person name="Bajic V.B."/>
            <person name="Ryu T."/>
            <person name="Ravasi T."/>
            <person name="Bayer T."/>
            <person name="Micklem G."/>
            <person name="Kim H."/>
            <person name="Bhak J."/>
            <person name="Lajeunesse T.C."/>
            <person name="Voolstra C.R."/>
        </authorList>
    </citation>
    <scope>NUCLEOTIDE SEQUENCE [LARGE SCALE GENOMIC DNA]</scope>
    <source>
        <strain evidence="15 16">CCMP2467</strain>
    </source>
</reference>
<evidence type="ECO:0000256" key="2">
    <source>
        <dbReference type="ARBA" id="ARBA00001964"/>
    </source>
</evidence>
<dbReference type="GO" id="GO:0016114">
    <property type="term" value="P:terpenoid biosynthetic process"/>
    <property type="evidence" value="ECO:0007669"/>
    <property type="project" value="InterPro"/>
</dbReference>
<dbReference type="GO" id="GO:0019682">
    <property type="term" value="P:glyceraldehyde-3-phosphate metabolic process"/>
    <property type="evidence" value="ECO:0007669"/>
    <property type="project" value="UniProtKB-ARBA"/>
</dbReference>
<keyword evidence="11" id="KW-0786">Thiamine pyrophosphate</keyword>
<evidence type="ECO:0000313" key="16">
    <source>
        <dbReference type="Proteomes" id="UP000186817"/>
    </source>
</evidence>
<dbReference type="NCBIfam" id="TIGR00204">
    <property type="entry name" value="dxs"/>
    <property type="match status" value="1"/>
</dbReference>
<keyword evidence="16" id="KW-1185">Reference proteome</keyword>
<evidence type="ECO:0000256" key="6">
    <source>
        <dbReference type="ARBA" id="ARBA00013150"/>
    </source>
</evidence>
<feature type="region of interest" description="Disordered" evidence="13">
    <location>
        <begin position="120"/>
        <end position="146"/>
    </location>
</feature>
<evidence type="ECO:0000256" key="4">
    <source>
        <dbReference type="ARBA" id="ARBA00011081"/>
    </source>
</evidence>
<dbReference type="PROSITE" id="PS00802">
    <property type="entry name" value="TRANSKETOLASE_2"/>
    <property type="match status" value="1"/>
</dbReference>
<dbReference type="HAMAP" id="MF_00315">
    <property type="entry name" value="DXP_synth"/>
    <property type="match status" value="1"/>
</dbReference>
<dbReference type="InterPro" id="IPR029061">
    <property type="entry name" value="THDP-binding"/>
</dbReference>
<evidence type="ECO:0000256" key="5">
    <source>
        <dbReference type="ARBA" id="ARBA00011738"/>
    </source>
</evidence>
<dbReference type="EMBL" id="LSRX01000896">
    <property type="protein sequence ID" value="OLP86872.1"/>
    <property type="molecule type" value="Genomic_DNA"/>
</dbReference>
<evidence type="ECO:0000313" key="15">
    <source>
        <dbReference type="EMBL" id="OLP86872.1"/>
    </source>
</evidence>
<comment type="cofactor">
    <cofactor evidence="1">
        <name>Mg(2+)</name>
        <dbReference type="ChEBI" id="CHEBI:18420"/>
    </cofactor>
</comment>
<dbReference type="Gene3D" id="3.40.50.970">
    <property type="match status" value="2"/>
</dbReference>
<dbReference type="OMA" id="QVGYHAQ"/>
<dbReference type="InterPro" id="IPR049557">
    <property type="entry name" value="Transketolase_CS"/>
</dbReference>
<feature type="domain" description="Transketolase-like pyrimidine-binding" evidence="14">
    <location>
        <begin position="499"/>
        <end position="665"/>
    </location>
</feature>
<dbReference type="SUPFAM" id="SSF52518">
    <property type="entry name" value="Thiamin diphosphate-binding fold (THDP-binding)"/>
    <property type="match status" value="2"/>
</dbReference>
<evidence type="ECO:0000256" key="12">
    <source>
        <dbReference type="ARBA" id="ARBA00023229"/>
    </source>
</evidence>
<dbReference type="OrthoDB" id="10266385at2759"/>
<dbReference type="InterPro" id="IPR033248">
    <property type="entry name" value="Transketolase_C"/>
</dbReference>
<evidence type="ECO:0000256" key="13">
    <source>
        <dbReference type="SAM" id="MobiDB-lite"/>
    </source>
</evidence>
<protein>
    <recommendedName>
        <fullName evidence="6">1-deoxy-D-xylulose-5-phosphate synthase</fullName>
        <ecNumber evidence="6">2.2.1.7</ecNumber>
    </recommendedName>
</protein>
<dbReference type="InterPro" id="IPR009014">
    <property type="entry name" value="Transketo_C/PFOR_II"/>
</dbReference>
<dbReference type="Pfam" id="PF13292">
    <property type="entry name" value="DXP_synthase_N"/>
    <property type="match status" value="1"/>
</dbReference>
<dbReference type="Proteomes" id="UP000186817">
    <property type="component" value="Unassembled WGS sequence"/>
</dbReference>
<dbReference type="GO" id="GO:0009228">
    <property type="term" value="P:thiamine biosynthetic process"/>
    <property type="evidence" value="ECO:0007669"/>
    <property type="project" value="UniProtKB-KW"/>
</dbReference>
<dbReference type="PROSITE" id="PS00801">
    <property type="entry name" value="TRANSKETOLASE_1"/>
    <property type="match status" value="1"/>
</dbReference>
<dbReference type="GO" id="GO:0046872">
    <property type="term" value="F:metal ion binding"/>
    <property type="evidence" value="ECO:0007669"/>
    <property type="project" value="UniProtKB-KW"/>
</dbReference>
<accession>A0A1Q9CVB3</accession>
<organism evidence="15 16">
    <name type="scientific">Symbiodinium microadriaticum</name>
    <name type="common">Dinoflagellate</name>
    <name type="synonym">Zooxanthella microadriatica</name>
    <dbReference type="NCBI Taxonomy" id="2951"/>
    <lineage>
        <taxon>Eukaryota</taxon>
        <taxon>Sar</taxon>
        <taxon>Alveolata</taxon>
        <taxon>Dinophyceae</taxon>
        <taxon>Suessiales</taxon>
        <taxon>Symbiodiniaceae</taxon>
        <taxon>Symbiodinium</taxon>
    </lineage>
</organism>
<dbReference type="SUPFAM" id="SSF52922">
    <property type="entry name" value="TK C-terminal domain-like"/>
    <property type="match status" value="1"/>
</dbReference>
<comment type="subunit">
    <text evidence="5">Homodimer.</text>
</comment>
<dbReference type="CDD" id="cd07033">
    <property type="entry name" value="TPP_PYR_DXS_TK_like"/>
    <property type="match status" value="1"/>
</dbReference>
<keyword evidence="8" id="KW-0479">Metal-binding</keyword>
<dbReference type="UniPathway" id="UPA00064">
    <property type="reaction ID" value="UER00091"/>
</dbReference>
<keyword evidence="12" id="KW-0414">Isoprene biosynthesis</keyword>
<comment type="pathway">
    <text evidence="3">Metabolic intermediate biosynthesis; 1-deoxy-D-xylulose 5-phosphate biosynthesis; 1-deoxy-D-xylulose 5-phosphate from D-glyceraldehyde 3-phosphate and pyruvate: step 1/1.</text>
</comment>
<dbReference type="InterPro" id="IPR005475">
    <property type="entry name" value="Transketolase-like_Pyr-bd"/>
</dbReference>
<sequence length="829" mass="88628">MAALGEVLPGSVARPEISKWTVHPAAVTLAPGDDAVRRPVGASSFTNLKTGLAIAVPLAAAAVRKRPQGRKVRPMLAMTKTSVSNDTVKGAAKVCAECGYVFVEDDALFCPKCGTPRTGTLGVGSKKAAPKAEEPKKGYFPPQPTPLLDSLGDEGTQRIRSMSVPELKQLADEVRWQVLDAVSVTGGHLGAGLGVVELTVALHHVFDTPRDEICWDVAHQCQPHKVLTGRRSRIYTLRQGGGLSGFAKRKESIYDAFGAGHSSTSISAAVGFQTAKDRLGRSGHSIAVIGDGAITGGMAWEAMNHAGGMGSKMVVILNDNGQVSLPTFYNKVKQPVGALSETLAGTQGLSIQGDIAKFETSSAFQNARQFAKNATKQLLPGQLSAAAAKLDEYTRDFVKTVPFRGSGSGSKGELFEQLGFYYVGPIDGHDMDTLVEVLTNIRKDHEDGTLQKPVFLHIKTKKGNGYEPAQKASDKLHAVQPKFNVPKGASDKPPAPKPPPFTKIFGDALVREGERDDKVVAITAAMPGGTGIGIFEKRFGPERTFDVGIAEQHAVTFAAGMAAGGLKPFCAIYSTFLQRGYDQLVHDVALQKLPVRFILDRAGLVGADGATHSGCFDLSYMGCIPDMMICASADEAELVNMIHTLAKIDDQPTALRFPRGSCYGDLVMPAEPRFLEPGRGRICREGRDGKLAILSIGGRLRECLKAADELEEKYGVSVTVADARWMKPLDTNLVGRLAEDHRALITIEENAIGGFSAQVQQALLEGGYLDGLGKTPVALRSMVLPDRWIDHNDPQLQYDDAKLNAQHILQKALALLSRVGVKVDAKLAG</sequence>
<dbReference type="EC" id="2.2.1.7" evidence="6"/>
<comment type="cofactor">
    <cofactor evidence="2">
        <name>thiamine diphosphate</name>
        <dbReference type="ChEBI" id="CHEBI:58937"/>
    </cofactor>
</comment>